<dbReference type="Proteomes" id="UP001159405">
    <property type="component" value="Unassembled WGS sequence"/>
</dbReference>
<feature type="signal peptide" evidence="2">
    <location>
        <begin position="1"/>
        <end position="26"/>
    </location>
</feature>
<feature type="chain" id="PRO_5045358930" evidence="2">
    <location>
        <begin position="27"/>
        <end position="154"/>
    </location>
</feature>
<proteinExistence type="predicted"/>
<name>A0ABN8SB68_9CNID</name>
<protein>
    <submittedName>
        <fullName evidence="3">Uncharacterized protein</fullName>
    </submittedName>
</protein>
<evidence type="ECO:0000313" key="3">
    <source>
        <dbReference type="EMBL" id="CAH3188813.1"/>
    </source>
</evidence>
<feature type="compositionally biased region" description="Basic and acidic residues" evidence="1">
    <location>
        <begin position="134"/>
        <end position="144"/>
    </location>
</feature>
<feature type="region of interest" description="Disordered" evidence="1">
    <location>
        <begin position="35"/>
        <end position="85"/>
    </location>
</feature>
<evidence type="ECO:0000313" key="4">
    <source>
        <dbReference type="Proteomes" id="UP001159405"/>
    </source>
</evidence>
<keyword evidence="4" id="KW-1185">Reference proteome</keyword>
<accession>A0ABN8SB68</accession>
<evidence type="ECO:0000256" key="2">
    <source>
        <dbReference type="SAM" id="SignalP"/>
    </source>
</evidence>
<feature type="compositionally biased region" description="Acidic residues" evidence="1">
    <location>
        <begin position="49"/>
        <end position="78"/>
    </location>
</feature>
<comment type="caution">
    <text evidence="3">The sequence shown here is derived from an EMBL/GenBank/DDBJ whole genome shotgun (WGS) entry which is preliminary data.</text>
</comment>
<dbReference type="EMBL" id="CALNXK010000655">
    <property type="protein sequence ID" value="CAH3188813.1"/>
    <property type="molecule type" value="Genomic_DNA"/>
</dbReference>
<feature type="compositionally biased region" description="Pro residues" evidence="1">
    <location>
        <begin position="117"/>
        <end position="126"/>
    </location>
</feature>
<gene>
    <name evidence="3" type="ORF">PLOB_00041622</name>
</gene>
<feature type="region of interest" description="Disordered" evidence="1">
    <location>
        <begin position="101"/>
        <end position="154"/>
    </location>
</feature>
<organism evidence="3 4">
    <name type="scientific">Porites lobata</name>
    <dbReference type="NCBI Taxonomy" id="104759"/>
    <lineage>
        <taxon>Eukaryota</taxon>
        <taxon>Metazoa</taxon>
        <taxon>Cnidaria</taxon>
        <taxon>Anthozoa</taxon>
        <taxon>Hexacorallia</taxon>
        <taxon>Scleractinia</taxon>
        <taxon>Fungiina</taxon>
        <taxon>Poritidae</taxon>
        <taxon>Porites</taxon>
    </lineage>
</organism>
<sequence>MQFKYTSCALLVVLLCISFTSHLVRARSLKDLASISKEEDNDLESKDEIDSDSTDLTDDDSDEATDTAVDTDDADTEDSGSNIEATKRGKLAKNYYFEDEAASGSGGESGSGEEAAKPPPAEPLCKPPCVLRPGPEHWVPRPRYEPGPAIPLPS</sequence>
<evidence type="ECO:0000256" key="1">
    <source>
        <dbReference type="SAM" id="MobiDB-lite"/>
    </source>
</evidence>
<keyword evidence="2" id="KW-0732">Signal</keyword>
<reference evidence="3 4" key="1">
    <citation type="submission" date="2022-05" db="EMBL/GenBank/DDBJ databases">
        <authorList>
            <consortium name="Genoscope - CEA"/>
            <person name="William W."/>
        </authorList>
    </citation>
    <scope>NUCLEOTIDE SEQUENCE [LARGE SCALE GENOMIC DNA]</scope>
</reference>